<dbReference type="PANTHER" id="PTHR34070">
    <property type="entry name" value="ARMADILLO-TYPE FOLD"/>
    <property type="match status" value="1"/>
</dbReference>
<name>A0AAV4HKL2_9GAST</name>
<dbReference type="InterPro" id="IPR014825">
    <property type="entry name" value="DNA_alkylation"/>
</dbReference>
<proteinExistence type="predicted"/>
<dbReference type="CDD" id="cd07064">
    <property type="entry name" value="AlkD_like_1"/>
    <property type="match status" value="1"/>
</dbReference>
<feature type="region of interest" description="Disordered" evidence="1">
    <location>
        <begin position="41"/>
        <end position="65"/>
    </location>
</feature>
<dbReference type="SUPFAM" id="SSF48371">
    <property type="entry name" value="ARM repeat"/>
    <property type="match status" value="1"/>
</dbReference>
<dbReference type="Pfam" id="PF08713">
    <property type="entry name" value="DNA_alkylation"/>
    <property type="match status" value="1"/>
</dbReference>
<keyword evidence="3" id="KW-1185">Reference proteome</keyword>
<dbReference type="AlphaFoldDB" id="A0AAV4HKL2"/>
<comment type="caution">
    <text evidence="2">The sequence shown here is derived from an EMBL/GenBank/DDBJ whole genome shotgun (WGS) entry which is preliminary data.</text>
</comment>
<dbReference type="PANTHER" id="PTHR34070:SF1">
    <property type="entry name" value="DNA ALKYLATION REPAIR PROTEIN"/>
    <property type="match status" value="1"/>
</dbReference>
<sequence>MAEKVCQKPDAHFGMINLRKRKNGCMQNVKEKNITCKVKLAEGSSKPKRSRKDIQQNQNKKDGPAALDDEELLKRFSIRKEQLKRSLVAGSTQVFRKLCDSFERSRDSTKADAMSKYLRFKFEFFGIQTPQRREIYKPLWKEIKLLNSSDLRTLVCEAWYSPEREFQQFAVDLFEKEYLRIYSDDRLSTEKYATSTLDFARQFLACSKSWWDTVDPLAYKVVGPLVKKYPEHLLPVMDRWNVSEITWLVRTSIIYQLGYEKETDAQRLFRYCLKVAHEDEFFIQKAIGWALRQHCRVDEKSVKVFVEKHKKTLSALSVREALKHVK</sequence>
<dbReference type="EMBL" id="BMAT01009076">
    <property type="protein sequence ID" value="GFR97930.1"/>
    <property type="molecule type" value="Genomic_DNA"/>
</dbReference>
<organism evidence="2 3">
    <name type="scientific">Elysia marginata</name>
    <dbReference type="NCBI Taxonomy" id="1093978"/>
    <lineage>
        <taxon>Eukaryota</taxon>
        <taxon>Metazoa</taxon>
        <taxon>Spiralia</taxon>
        <taxon>Lophotrochozoa</taxon>
        <taxon>Mollusca</taxon>
        <taxon>Gastropoda</taxon>
        <taxon>Heterobranchia</taxon>
        <taxon>Euthyneura</taxon>
        <taxon>Panpulmonata</taxon>
        <taxon>Sacoglossa</taxon>
        <taxon>Placobranchoidea</taxon>
        <taxon>Plakobranchidae</taxon>
        <taxon>Elysia</taxon>
    </lineage>
</organism>
<protein>
    <submittedName>
        <fullName evidence="2">DNA alkylation repair protein</fullName>
    </submittedName>
</protein>
<evidence type="ECO:0000313" key="2">
    <source>
        <dbReference type="EMBL" id="GFR97930.1"/>
    </source>
</evidence>
<evidence type="ECO:0000256" key="1">
    <source>
        <dbReference type="SAM" id="MobiDB-lite"/>
    </source>
</evidence>
<reference evidence="2 3" key="1">
    <citation type="journal article" date="2021" name="Elife">
        <title>Chloroplast acquisition without the gene transfer in kleptoplastic sea slugs, Plakobranchus ocellatus.</title>
        <authorList>
            <person name="Maeda T."/>
            <person name="Takahashi S."/>
            <person name="Yoshida T."/>
            <person name="Shimamura S."/>
            <person name="Takaki Y."/>
            <person name="Nagai Y."/>
            <person name="Toyoda A."/>
            <person name="Suzuki Y."/>
            <person name="Arimoto A."/>
            <person name="Ishii H."/>
            <person name="Satoh N."/>
            <person name="Nishiyama T."/>
            <person name="Hasebe M."/>
            <person name="Maruyama T."/>
            <person name="Minagawa J."/>
            <person name="Obokata J."/>
            <person name="Shigenobu S."/>
        </authorList>
    </citation>
    <scope>NUCLEOTIDE SEQUENCE [LARGE SCALE GENOMIC DNA]</scope>
</reference>
<gene>
    <name evidence="2" type="ORF">ElyMa_004488400</name>
</gene>
<accession>A0AAV4HKL2</accession>
<dbReference type="Proteomes" id="UP000762676">
    <property type="component" value="Unassembled WGS sequence"/>
</dbReference>
<dbReference type="Gene3D" id="1.20.1660.10">
    <property type="entry name" value="Hypothetical protein (EF3068)"/>
    <property type="match status" value="1"/>
</dbReference>
<dbReference type="InterPro" id="IPR016024">
    <property type="entry name" value="ARM-type_fold"/>
</dbReference>
<dbReference type="Gene3D" id="1.25.40.290">
    <property type="entry name" value="ARM repeat domains"/>
    <property type="match status" value="1"/>
</dbReference>
<evidence type="ECO:0000313" key="3">
    <source>
        <dbReference type="Proteomes" id="UP000762676"/>
    </source>
</evidence>